<dbReference type="InParanoid" id="A0A2C9C334"/>
<name>A0A2C9C334_CAEEL</name>
<accession>A0A2C9C334</accession>
<sequence>MIPSLSQICCKKLINIISEGKLNNVCFEFDKSLSNSVSSYVLDNIYKMNPDLYKKVTNILNISAIIIDMEFVEKDDFKLFSNQTVKKLVLKNLEPLKRLYADEIDPPNNVHDNLDSEFVCINDFAFPFQHMKISKSN</sequence>
<organism evidence="1 2">
    <name type="scientific">Caenorhabditis elegans</name>
    <dbReference type="NCBI Taxonomy" id="6239"/>
    <lineage>
        <taxon>Eukaryota</taxon>
        <taxon>Metazoa</taxon>
        <taxon>Ecdysozoa</taxon>
        <taxon>Nematoda</taxon>
        <taxon>Chromadorea</taxon>
        <taxon>Rhabditida</taxon>
        <taxon>Rhabditina</taxon>
        <taxon>Rhabditomorpha</taxon>
        <taxon>Rhabditoidea</taxon>
        <taxon>Rhabditidae</taxon>
        <taxon>Peloderinae</taxon>
        <taxon>Caenorhabditis</taxon>
    </lineage>
</organism>
<gene>
    <name evidence="1" type="ORF">CELE_F54D5.24</name>
    <name evidence="1 3" type="ORF">F54D5.24</name>
</gene>
<dbReference type="WormBase" id="F54D5.24">
    <property type="protein sequence ID" value="CE52104"/>
    <property type="gene ID" value="WBGene00271798"/>
</dbReference>
<proteinExistence type="predicted"/>
<evidence type="ECO:0000313" key="2">
    <source>
        <dbReference type="Proteomes" id="UP000001940"/>
    </source>
</evidence>
<dbReference type="EMBL" id="BX284602">
    <property type="protein sequence ID" value="SOF58762.1"/>
    <property type="molecule type" value="Genomic_DNA"/>
</dbReference>
<dbReference type="Bgee" id="WBGene00271798">
    <property type="expression patterns" value="Expressed in pharyngeal muscle cell (C elegans) and 2 other cell types or tissues"/>
</dbReference>
<protein>
    <submittedName>
        <fullName evidence="1">FTH domain-containing protein</fullName>
    </submittedName>
</protein>
<evidence type="ECO:0000313" key="3">
    <source>
        <dbReference type="WormBase" id="F54D5.24"/>
    </source>
</evidence>
<dbReference type="AlphaFoldDB" id="A0A2C9C334"/>
<reference evidence="1 2" key="1">
    <citation type="journal article" date="1998" name="Science">
        <title>Genome sequence of the nematode C. elegans: a platform for investigating biology.</title>
        <authorList>
            <consortium name="The C. elegans sequencing consortium"/>
            <person name="Sulson J.E."/>
            <person name="Waterston R."/>
        </authorList>
    </citation>
    <scope>NUCLEOTIDE SEQUENCE [LARGE SCALE GENOMIC DNA]</scope>
    <source>
        <strain evidence="1 2">Bristol N2</strain>
    </source>
</reference>
<dbReference type="Proteomes" id="UP000001940">
    <property type="component" value="Chromosome II"/>
</dbReference>
<keyword evidence="2" id="KW-1185">Reference proteome</keyword>
<evidence type="ECO:0000313" key="1">
    <source>
        <dbReference type="EMBL" id="SOF58762.1"/>
    </source>
</evidence>
<dbReference type="AGR" id="WB:WBGene00271798"/>